<dbReference type="AlphaFoldDB" id="A0A9D1SSY1"/>
<protein>
    <submittedName>
        <fullName evidence="3">Single-stranded DNA-binding protein</fullName>
    </submittedName>
</protein>
<proteinExistence type="predicted"/>
<evidence type="ECO:0000256" key="1">
    <source>
        <dbReference type="ARBA" id="ARBA00023125"/>
    </source>
</evidence>
<name>A0A9D1SSY1_9FIRM</name>
<organism evidence="3 4">
    <name type="scientific">Candidatus Aphodomorpha intestinavium</name>
    <dbReference type="NCBI Taxonomy" id="2840672"/>
    <lineage>
        <taxon>Bacteria</taxon>
        <taxon>Bacillati</taxon>
        <taxon>Bacillota</taxon>
        <taxon>Clostridia</taxon>
        <taxon>Eubacteriales</taxon>
        <taxon>Candidatus Aphodomorpha</taxon>
    </lineage>
</organism>
<dbReference type="PROSITE" id="PS50935">
    <property type="entry name" value="SSB"/>
    <property type="match status" value="1"/>
</dbReference>
<accession>A0A9D1SSY1</accession>
<comment type="caution">
    <text evidence="3">The sequence shown here is derived from an EMBL/GenBank/DDBJ whole genome shotgun (WGS) entry which is preliminary data.</text>
</comment>
<gene>
    <name evidence="3" type="ORF">IAD24_00720</name>
</gene>
<evidence type="ECO:0000313" key="4">
    <source>
        <dbReference type="Proteomes" id="UP000824128"/>
    </source>
</evidence>
<dbReference type="InterPro" id="IPR012340">
    <property type="entry name" value="NA-bd_OB-fold"/>
</dbReference>
<evidence type="ECO:0000313" key="3">
    <source>
        <dbReference type="EMBL" id="HIU93657.1"/>
    </source>
</evidence>
<dbReference type="Proteomes" id="UP000824128">
    <property type="component" value="Unassembled WGS sequence"/>
</dbReference>
<dbReference type="Gene3D" id="2.40.50.140">
    <property type="entry name" value="Nucleic acid-binding proteins"/>
    <property type="match status" value="1"/>
</dbReference>
<feature type="non-terminal residue" evidence="3">
    <location>
        <position position="18"/>
    </location>
</feature>
<reference evidence="3" key="2">
    <citation type="journal article" date="2021" name="PeerJ">
        <title>Extensive microbial diversity within the chicken gut microbiome revealed by metagenomics and culture.</title>
        <authorList>
            <person name="Gilroy R."/>
            <person name="Ravi A."/>
            <person name="Getino M."/>
            <person name="Pursley I."/>
            <person name="Horton D.L."/>
            <person name="Alikhan N.F."/>
            <person name="Baker D."/>
            <person name="Gharbi K."/>
            <person name="Hall N."/>
            <person name="Watson M."/>
            <person name="Adriaenssens E.M."/>
            <person name="Foster-Nyarko E."/>
            <person name="Jarju S."/>
            <person name="Secka A."/>
            <person name="Antonio M."/>
            <person name="Oren A."/>
            <person name="Chaudhuri R.R."/>
            <person name="La Ragione R."/>
            <person name="Hildebrand F."/>
            <person name="Pallen M.J."/>
        </authorList>
    </citation>
    <scope>NUCLEOTIDE SEQUENCE</scope>
    <source>
        <strain evidence="3">ChiGjej2B2-16831</strain>
    </source>
</reference>
<dbReference type="EMBL" id="DVNZ01000024">
    <property type="protein sequence ID" value="HIU93657.1"/>
    <property type="molecule type" value="Genomic_DNA"/>
</dbReference>
<sequence length="18" mass="2102">MNKIMLIGNLTRDPELRS</sequence>
<reference evidence="3" key="1">
    <citation type="submission" date="2020-10" db="EMBL/GenBank/DDBJ databases">
        <authorList>
            <person name="Gilroy R."/>
        </authorList>
    </citation>
    <scope>NUCLEOTIDE SEQUENCE</scope>
    <source>
        <strain evidence="3">ChiGjej2B2-16831</strain>
    </source>
</reference>
<evidence type="ECO:0000256" key="2">
    <source>
        <dbReference type="PROSITE-ProRule" id="PRU00252"/>
    </source>
</evidence>
<dbReference type="InterPro" id="IPR000424">
    <property type="entry name" value="Primosome_PriB/ssb"/>
</dbReference>
<keyword evidence="1 2" id="KW-0238">DNA-binding</keyword>
<dbReference type="GO" id="GO:0003697">
    <property type="term" value="F:single-stranded DNA binding"/>
    <property type="evidence" value="ECO:0007669"/>
    <property type="project" value="InterPro"/>
</dbReference>